<dbReference type="InterPro" id="IPR002641">
    <property type="entry name" value="PNPLA_dom"/>
</dbReference>
<dbReference type="HOGENOM" id="CLU_014750_1_0_0"/>
<protein>
    <submittedName>
        <fullName evidence="6">Patatin</fullName>
    </submittedName>
</protein>
<feature type="short sequence motif" description="GXGXXG" evidence="4">
    <location>
        <begin position="40"/>
        <end position="45"/>
    </location>
</feature>
<dbReference type="CDD" id="cd07205">
    <property type="entry name" value="Pat_PNPLA6_PNPLA7_NTE1_like"/>
    <property type="match status" value="1"/>
</dbReference>
<keyword evidence="7" id="KW-1185">Reference proteome</keyword>
<gene>
    <name evidence="6" type="ordered locus">Tlie_0416</name>
</gene>
<sequence>MRMPKKGALFFLSVWVAFFMCFFNGVTAAADGGVVLVLSGGGIRGLAHIGVIKALEERNVPVVGIVGTSMGSLVGALASCGYDAPQLEKIIGDIDLTELLYDRTAPSKMAIGERALAEQQTLLRIDMDKSWRVEGPKGAMQGKRLIERFARWTSVCPVNNFDNLPVPFAAVATDLVSGEAVVIRQGDLASAMRASMSIPGLFEPWEMDGRLLVDGGLAANLPVRIAKKIFPNHPIVAVDVTGKGKSKEEIRTVMDVIDQSITVMTRRTVEEDARYADVLITPDVSKVPILSTRGWDEIIERGYIAAADKMPEVLALFGGGGVAKTGRMRPEKPVVESIAIEGMGGEVAKEILESCEDCIGKPLDVSRLQEVCRSLREREGIKEASYVVQRKTSSTAKVIIKVEKEPPYQFVLSGYASNLSPNRQLYGDLFMRDVVYEGDVLYVKTGIGENWGAQVGYLGIIDDESMRFGLDLFALKEEYQPEGLGAYEWKKYGLTVGEYIKTGELRWYLGYKMGEARYEGENHSFHGPSIGIAWDNRDDPIDPEKGTEINVAGWLEDNSMLLGRVEVRSILPLGQSSKVIFRGGAILGDQGRPWFSAYLGAKNELYSRAYHPLKGENAAWAGLTYRKALTESWWGRVYVDLFATGGRVYPEDWEDAREVWETGLAVTLPGKILDGKIFVVYDDEGDWSFGYSLGSPRDYGELVYP</sequence>
<feature type="short sequence motif" description="GXSXG" evidence="4">
    <location>
        <begin position="67"/>
        <end position="71"/>
    </location>
</feature>
<reference evidence="6 7" key="2">
    <citation type="journal article" date="2012" name="Stand. Genomic Sci.">
        <title>Genome sequence of the moderately thermophilic, amino-acid-degrading and sulfur-reducing bacterium Thermovirga lienii type strain (Cas60314(T)).</title>
        <authorList>
            <person name="Goker M."/>
            <person name="Saunders E."/>
            <person name="Lapidus A."/>
            <person name="Nolan M."/>
            <person name="Lucas S."/>
            <person name="Hammon N."/>
            <person name="Deshpande S."/>
            <person name="Cheng J.F."/>
            <person name="Han C."/>
            <person name="Tapia R."/>
            <person name="Goodwin L.A."/>
            <person name="Pitluck S."/>
            <person name="Liolios K."/>
            <person name="Mavromatis K."/>
            <person name="Pagani I."/>
            <person name="Ivanova N."/>
            <person name="Mikhailova N."/>
            <person name="Pati A."/>
            <person name="Chen A."/>
            <person name="Palaniappan K."/>
            <person name="Land M."/>
            <person name="Chang Y.J."/>
            <person name="Jeffries C.D."/>
            <person name="Brambilla E.M."/>
            <person name="Rohde M."/>
            <person name="Spring S."/>
            <person name="Detter J.C."/>
            <person name="Woyke T."/>
            <person name="Bristow J."/>
            <person name="Eisen J.A."/>
            <person name="Markowitz V."/>
            <person name="Hugenholtz P."/>
            <person name="Kyrpides N.C."/>
            <person name="Klenk H.P."/>
        </authorList>
    </citation>
    <scope>NUCLEOTIDE SEQUENCE [LARGE SCALE GENOMIC DNA]</scope>
    <source>
        <strain evidence="7">ATCC BAA-1197 / DSM 17291 / Cas60314</strain>
    </source>
</reference>
<evidence type="ECO:0000313" key="6">
    <source>
        <dbReference type="EMBL" id="AER66151.1"/>
    </source>
</evidence>
<dbReference type="GO" id="GO:0016042">
    <property type="term" value="P:lipid catabolic process"/>
    <property type="evidence" value="ECO:0007669"/>
    <property type="project" value="UniProtKB-UniRule"/>
</dbReference>
<name>G7V7I9_THELD</name>
<feature type="short sequence motif" description="DGA/G" evidence="4">
    <location>
        <begin position="214"/>
        <end position="216"/>
    </location>
</feature>
<dbReference type="AlphaFoldDB" id="G7V7I9"/>
<dbReference type="PANTHER" id="PTHR14226">
    <property type="entry name" value="NEUROPATHY TARGET ESTERASE/SWISS CHEESE D.MELANOGASTER"/>
    <property type="match status" value="1"/>
</dbReference>
<reference evidence="7" key="1">
    <citation type="submission" date="2011-10" db="EMBL/GenBank/DDBJ databases">
        <title>The complete genome of chromosome of Thermovirga lienii DSM 17291.</title>
        <authorList>
            <consortium name="US DOE Joint Genome Institute (JGI-PGF)"/>
            <person name="Lucas S."/>
            <person name="Copeland A."/>
            <person name="Lapidus A."/>
            <person name="Glavina del Rio T."/>
            <person name="Dalin E."/>
            <person name="Tice H."/>
            <person name="Bruce D."/>
            <person name="Goodwin L."/>
            <person name="Pitluck S."/>
            <person name="Peters L."/>
            <person name="Mikhailova N."/>
            <person name="Saunders E."/>
            <person name="Kyrpides N."/>
            <person name="Mavromatis K."/>
            <person name="Ivanova N."/>
            <person name="Last F.I."/>
            <person name="Brettin T."/>
            <person name="Detter J.C."/>
            <person name="Han C."/>
            <person name="Larimer F."/>
            <person name="Land M."/>
            <person name="Hauser L."/>
            <person name="Markowitz V."/>
            <person name="Cheng J.-F."/>
            <person name="Hugenholtz P."/>
            <person name="Woyke T."/>
            <person name="Wu D."/>
            <person name="Spring S."/>
            <person name="Schroeder M."/>
            <person name="Brambilla E.-M."/>
            <person name="Klenk H.-P."/>
            <person name="Eisen J.A."/>
        </authorList>
    </citation>
    <scope>NUCLEOTIDE SEQUENCE [LARGE SCALE GENOMIC DNA]</scope>
    <source>
        <strain evidence="7">ATCC BAA-1197 / DSM 17291 / Cas60314</strain>
    </source>
</reference>
<dbReference type="SUPFAM" id="SSF52151">
    <property type="entry name" value="FabD/lysophospholipase-like"/>
    <property type="match status" value="1"/>
</dbReference>
<feature type="domain" description="PNPLA" evidence="5">
    <location>
        <begin position="36"/>
        <end position="227"/>
    </location>
</feature>
<feature type="active site" description="Proton acceptor" evidence="4">
    <location>
        <position position="214"/>
    </location>
</feature>
<dbReference type="InterPro" id="IPR016035">
    <property type="entry name" value="Acyl_Trfase/lysoPLipase"/>
</dbReference>
<evidence type="ECO:0000256" key="3">
    <source>
        <dbReference type="ARBA" id="ARBA00023098"/>
    </source>
</evidence>
<dbReference type="PROSITE" id="PS51635">
    <property type="entry name" value="PNPLA"/>
    <property type="match status" value="1"/>
</dbReference>
<organism evidence="6 7">
    <name type="scientific">Thermovirga lienii (strain ATCC BAA-1197 / DSM 17291 / Cas60314)</name>
    <dbReference type="NCBI Taxonomy" id="580340"/>
    <lineage>
        <taxon>Bacteria</taxon>
        <taxon>Thermotogati</taxon>
        <taxon>Synergistota</taxon>
        <taxon>Synergistia</taxon>
        <taxon>Synergistales</taxon>
        <taxon>Thermovirgaceae</taxon>
        <taxon>Thermovirga</taxon>
    </lineage>
</organism>
<dbReference type="Pfam" id="PF01734">
    <property type="entry name" value="Patatin"/>
    <property type="match status" value="1"/>
</dbReference>
<keyword evidence="3 4" id="KW-0443">Lipid metabolism</keyword>
<dbReference type="Gene3D" id="2.40.160.50">
    <property type="entry name" value="membrane protein fhac: a member of the omp85/tpsb transporter family"/>
    <property type="match status" value="1"/>
</dbReference>
<evidence type="ECO:0000259" key="5">
    <source>
        <dbReference type="PROSITE" id="PS51635"/>
    </source>
</evidence>
<keyword evidence="1 4" id="KW-0378">Hydrolase</keyword>
<feature type="active site" description="Nucleophile" evidence="4">
    <location>
        <position position="69"/>
    </location>
</feature>
<dbReference type="eggNOG" id="COG1752">
    <property type="taxonomic scope" value="Bacteria"/>
</dbReference>
<dbReference type="eggNOG" id="COG0729">
    <property type="taxonomic scope" value="Bacteria"/>
</dbReference>
<proteinExistence type="predicted"/>
<evidence type="ECO:0000256" key="4">
    <source>
        <dbReference type="PROSITE-ProRule" id="PRU01161"/>
    </source>
</evidence>
<evidence type="ECO:0000313" key="7">
    <source>
        <dbReference type="Proteomes" id="UP000005868"/>
    </source>
</evidence>
<dbReference type="GO" id="GO:0016787">
    <property type="term" value="F:hydrolase activity"/>
    <property type="evidence" value="ECO:0007669"/>
    <property type="project" value="UniProtKB-UniRule"/>
</dbReference>
<dbReference type="Proteomes" id="UP000005868">
    <property type="component" value="Chromosome"/>
</dbReference>
<dbReference type="STRING" id="580340.Tlie_0416"/>
<dbReference type="EMBL" id="CP003096">
    <property type="protein sequence ID" value="AER66151.1"/>
    <property type="molecule type" value="Genomic_DNA"/>
</dbReference>
<dbReference type="InterPro" id="IPR050301">
    <property type="entry name" value="NTE"/>
</dbReference>
<dbReference type="PANTHER" id="PTHR14226:SF29">
    <property type="entry name" value="NEUROPATHY TARGET ESTERASE SWS"/>
    <property type="match status" value="1"/>
</dbReference>
<evidence type="ECO:0000256" key="2">
    <source>
        <dbReference type="ARBA" id="ARBA00022963"/>
    </source>
</evidence>
<accession>G7V7I9</accession>
<dbReference type="Gene3D" id="3.40.1090.10">
    <property type="entry name" value="Cytosolic phospholipase A2 catalytic domain"/>
    <property type="match status" value="2"/>
</dbReference>
<dbReference type="KEGG" id="tli:Tlie_0416"/>
<keyword evidence="2 4" id="KW-0442">Lipid degradation</keyword>
<evidence type="ECO:0000256" key="1">
    <source>
        <dbReference type="ARBA" id="ARBA00022801"/>
    </source>
</evidence>